<reference evidence="7" key="1">
    <citation type="journal article" date="2009" name="Curr. Genet.">
        <title>A novel polyketide biosynthesis gene cluster is involved in fruiting body morphogenesis in the filamentous fungi Sordaria macrospora and Neurospora crassa.</title>
        <authorList>
            <person name="Nowrousian M."/>
        </authorList>
    </citation>
    <scope>NUCLEOTIDE SEQUENCE</scope>
    <source>
        <strain evidence="7">K-hell</strain>
        <tissue evidence="7">Mycelium</tissue>
    </source>
</reference>
<dbReference type="InterPro" id="IPR002938">
    <property type="entry name" value="FAD-bd"/>
</dbReference>
<gene>
    <name evidence="8" type="primary">fbm1</name>
    <name evidence="8" type="ORF">SMACR_00522</name>
    <name evidence="7" type="ORF">SMU2925</name>
</gene>
<reference evidence="8 9" key="2">
    <citation type="submission" date="2017-07" db="EMBL/GenBank/DDBJ databases">
        <title>Genome sequence of the Sordaria macrospora wild type strain R19027.</title>
        <authorList>
            <person name="Nowrousian M."/>
            <person name="Teichert I."/>
            <person name="Kueck U."/>
        </authorList>
    </citation>
    <scope>NUCLEOTIDE SEQUENCE [LARGE SCALE GENOMIC DNA]</scope>
    <source>
        <strain evidence="8 9">R19027</strain>
        <tissue evidence="8">Mycelium</tissue>
    </source>
</reference>
<evidence type="ECO:0000256" key="2">
    <source>
        <dbReference type="ARBA" id="ARBA00007992"/>
    </source>
</evidence>
<proteinExistence type="inferred from homology"/>
<evidence type="ECO:0000313" key="9">
    <source>
        <dbReference type="Proteomes" id="UP000433876"/>
    </source>
</evidence>
<dbReference type="Proteomes" id="UP000433876">
    <property type="component" value="Unassembled WGS sequence"/>
</dbReference>
<dbReference type="GO" id="GO:0071949">
    <property type="term" value="F:FAD binding"/>
    <property type="evidence" value="ECO:0007669"/>
    <property type="project" value="InterPro"/>
</dbReference>
<protein>
    <submittedName>
        <fullName evidence="8">FBM1</fullName>
    </submittedName>
    <submittedName>
        <fullName evidence="7">Putative dehydrogenase / monooxygenase</fullName>
    </submittedName>
</protein>
<comment type="cofactor">
    <cofactor evidence="1">
        <name>FAD</name>
        <dbReference type="ChEBI" id="CHEBI:57692"/>
    </cofactor>
</comment>
<name>C1KU47_SORMA</name>
<feature type="domain" description="FAD-binding" evidence="6">
    <location>
        <begin position="4"/>
        <end position="345"/>
    </location>
</feature>
<dbReference type="PANTHER" id="PTHR47356">
    <property type="entry name" value="FAD-DEPENDENT MONOOXYGENASE ASQG-RELATED"/>
    <property type="match status" value="1"/>
</dbReference>
<dbReference type="EMBL" id="NMPR01000012">
    <property type="protein sequence ID" value="KAA8635426.1"/>
    <property type="molecule type" value="Genomic_DNA"/>
</dbReference>
<dbReference type="InterPro" id="IPR036188">
    <property type="entry name" value="FAD/NAD-bd_sf"/>
</dbReference>
<dbReference type="AlphaFoldDB" id="C1KU47"/>
<dbReference type="EMBL" id="FM164757">
    <property type="protein sequence ID" value="CAQ58436.1"/>
    <property type="molecule type" value="Genomic_DNA"/>
</dbReference>
<evidence type="ECO:0000313" key="8">
    <source>
        <dbReference type="EMBL" id="KAA8635426.1"/>
    </source>
</evidence>
<keyword evidence="4" id="KW-0274">FAD</keyword>
<dbReference type="SUPFAM" id="SSF51905">
    <property type="entry name" value="FAD/NAD(P)-binding domain"/>
    <property type="match status" value="1"/>
</dbReference>
<dbReference type="KEGG" id="smp:10809695"/>
<comment type="similarity">
    <text evidence="2">Belongs to the paxM FAD-dependent monooxygenase family.</text>
</comment>
<evidence type="ECO:0000256" key="4">
    <source>
        <dbReference type="ARBA" id="ARBA00022827"/>
    </source>
</evidence>
<dbReference type="RefSeq" id="XP_003351973.1">
    <property type="nucleotide sequence ID" value="XM_003351925.1"/>
</dbReference>
<dbReference type="VEuPathDB" id="FungiDB:SMAC_00522"/>
<dbReference type="InterPro" id="IPR050562">
    <property type="entry name" value="FAD_mOase_fung"/>
</dbReference>
<accession>C1KU47</accession>
<organism evidence="7">
    <name type="scientific">Sordaria macrospora</name>
    <dbReference type="NCBI Taxonomy" id="5147"/>
    <lineage>
        <taxon>Eukaryota</taxon>
        <taxon>Fungi</taxon>
        <taxon>Dikarya</taxon>
        <taxon>Ascomycota</taxon>
        <taxon>Pezizomycotina</taxon>
        <taxon>Sordariomycetes</taxon>
        <taxon>Sordariomycetidae</taxon>
        <taxon>Sordariales</taxon>
        <taxon>Sordariaceae</taxon>
        <taxon>Sordaria</taxon>
    </lineage>
</organism>
<keyword evidence="3" id="KW-0285">Flavoprotein</keyword>
<dbReference type="OMA" id="KMNPIRG"/>
<evidence type="ECO:0000256" key="1">
    <source>
        <dbReference type="ARBA" id="ARBA00001974"/>
    </source>
</evidence>
<dbReference type="Pfam" id="PF01494">
    <property type="entry name" value="FAD_binding_3"/>
    <property type="match status" value="1"/>
</dbReference>
<dbReference type="Gene3D" id="3.50.50.60">
    <property type="entry name" value="FAD/NAD(P)-binding domain"/>
    <property type="match status" value="1"/>
</dbReference>
<evidence type="ECO:0000256" key="5">
    <source>
        <dbReference type="ARBA" id="ARBA00023002"/>
    </source>
</evidence>
<keyword evidence="7" id="KW-0503">Monooxygenase</keyword>
<sequence length="458" mass="50576">MTFKVIIVGGGPVGLYMAHAFERANIDYVILEQQDTVLNISGQLLFTWPQTVRLFDQIGLLADLEKVALGIHHKKRLFGDNGQVTTTSNFWDAMQDNHGYPFLPLLRSELVKILHTHLKGRESNIRVNSRVTDIRPHATGVHVHLADGSLVQGSIVVGADGVHSRTRQIMDSLAAQHALNPARLANKPMVSTFYGIFGRASNLELGIEPEVFFESRGGGPEGGAVVQCLATKEIVQFVTLKPLPGGPTSERSPRYTDEEMDAYAASLEDVAVCPGVKFGDVWSKAERGSTRMLNQEEGFLDNWFFDRIVLVGDAVHKSTSVNGLGMTCGLHSGAVLANELHSLLSSLSASSSASEDMDGEEPSTEELEAVFKRYQEDRKGEVKPIWNGGHAMIREVVKKGWVSWFWDRFVLPWCDMETFAKGLLVSVLLVRQGQILRFVPFEGRGGRVPWARKVQVVV</sequence>
<evidence type="ECO:0000256" key="3">
    <source>
        <dbReference type="ARBA" id="ARBA00022630"/>
    </source>
</evidence>
<keyword evidence="5" id="KW-0560">Oxidoreductase</keyword>
<dbReference type="PANTHER" id="PTHR47356:SF2">
    <property type="entry name" value="FAD-BINDING DOMAIN-CONTAINING PROTEIN-RELATED"/>
    <property type="match status" value="1"/>
</dbReference>
<dbReference type="GO" id="GO:0004497">
    <property type="term" value="F:monooxygenase activity"/>
    <property type="evidence" value="ECO:0007669"/>
    <property type="project" value="UniProtKB-KW"/>
</dbReference>
<dbReference type="PRINTS" id="PR00420">
    <property type="entry name" value="RNGMNOXGNASE"/>
</dbReference>
<evidence type="ECO:0000313" key="7">
    <source>
        <dbReference type="EMBL" id="CAQ58436.1"/>
    </source>
</evidence>
<evidence type="ECO:0000259" key="6">
    <source>
        <dbReference type="Pfam" id="PF01494"/>
    </source>
</evidence>